<proteinExistence type="predicted"/>
<name>W9ZD32_9EURO</name>
<reference evidence="2 3" key="1">
    <citation type="submission" date="2013-03" db="EMBL/GenBank/DDBJ databases">
        <title>The Genome Sequence of Capronia epimyces CBS 606.96.</title>
        <authorList>
            <consortium name="The Broad Institute Genomics Platform"/>
            <person name="Cuomo C."/>
            <person name="de Hoog S."/>
            <person name="Gorbushina A."/>
            <person name="Walker B."/>
            <person name="Young S.K."/>
            <person name="Zeng Q."/>
            <person name="Gargeya S."/>
            <person name="Fitzgerald M."/>
            <person name="Haas B."/>
            <person name="Abouelleil A."/>
            <person name="Allen A.W."/>
            <person name="Alvarado L."/>
            <person name="Arachchi H.M."/>
            <person name="Berlin A.M."/>
            <person name="Chapman S.B."/>
            <person name="Gainer-Dewar J."/>
            <person name="Goldberg J."/>
            <person name="Griggs A."/>
            <person name="Gujja S."/>
            <person name="Hansen M."/>
            <person name="Howarth C."/>
            <person name="Imamovic A."/>
            <person name="Ireland A."/>
            <person name="Larimer J."/>
            <person name="McCowan C."/>
            <person name="Murphy C."/>
            <person name="Pearson M."/>
            <person name="Poon T.W."/>
            <person name="Priest M."/>
            <person name="Roberts A."/>
            <person name="Saif S."/>
            <person name="Shea T."/>
            <person name="Sisk P."/>
            <person name="Sykes S."/>
            <person name="Wortman J."/>
            <person name="Nusbaum C."/>
            <person name="Birren B."/>
        </authorList>
    </citation>
    <scope>NUCLEOTIDE SEQUENCE [LARGE SCALE GENOMIC DNA]</scope>
    <source>
        <strain evidence="2 3">CBS 606.96</strain>
    </source>
</reference>
<feature type="compositionally biased region" description="Polar residues" evidence="1">
    <location>
        <begin position="158"/>
        <end position="169"/>
    </location>
</feature>
<dbReference type="RefSeq" id="XP_007729299.1">
    <property type="nucleotide sequence ID" value="XM_007731109.1"/>
</dbReference>
<feature type="compositionally biased region" description="Basic and acidic residues" evidence="1">
    <location>
        <begin position="170"/>
        <end position="179"/>
    </location>
</feature>
<evidence type="ECO:0000256" key="1">
    <source>
        <dbReference type="SAM" id="MobiDB-lite"/>
    </source>
</evidence>
<keyword evidence="3" id="KW-1185">Reference proteome</keyword>
<dbReference type="EMBL" id="AMGY01000001">
    <property type="protein sequence ID" value="EXJ92409.1"/>
    <property type="molecule type" value="Genomic_DNA"/>
</dbReference>
<organism evidence="2 3">
    <name type="scientific">Capronia epimyces CBS 606.96</name>
    <dbReference type="NCBI Taxonomy" id="1182542"/>
    <lineage>
        <taxon>Eukaryota</taxon>
        <taxon>Fungi</taxon>
        <taxon>Dikarya</taxon>
        <taxon>Ascomycota</taxon>
        <taxon>Pezizomycotina</taxon>
        <taxon>Eurotiomycetes</taxon>
        <taxon>Chaetothyriomycetidae</taxon>
        <taxon>Chaetothyriales</taxon>
        <taxon>Herpotrichiellaceae</taxon>
        <taxon>Capronia</taxon>
    </lineage>
</organism>
<dbReference type="AlphaFoldDB" id="W9ZD32"/>
<gene>
    <name evidence="2" type="ORF">A1O3_00960</name>
</gene>
<feature type="compositionally biased region" description="Basic and acidic residues" evidence="1">
    <location>
        <begin position="119"/>
        <end position="134"/>
    </location>
</feature>
<feature type="compositionally biased region" description="Basic and acidic residues" evidence="1">
    <location>
        <begin position="193"/>
        <end position="206"/>
    </location>
</feature>
<evidence type="ECO:0000313" key="2">
    <source>
        <dbReference type="EMBL" id="EXJ92409.1"/>
    </source>
</evidence>
<dbReference type="Proteomes" id="UP000019478">
    <property type="component" value="Unassembled WGS sequence"/>
</dbReference>
<accession>W9ZD32</accession>
<protein>
    <submittedName>
        <fullName evidence="2">Uncharacterized protein</fullName>
    </submittedName>
</protein>
<feature type="region of interest" description="Disordered" evidence="1">
    <location>
        <begin position="119"/>
        <end position="206"/>
    </location>
</feature>
<dbReference type="GeneID" id="19165099"/>
<feature type="compositionally biased region" description="Acidic residues" evidence="1">
    <location>
        <begin position="135"/>
        <end position="144"/>
    </location>
</feature>
<evidence type="ECO:0000313" key="3">
    <source>
        <dbReference type="Proteomes" id="UP000019478"/>
    </source>
</evidence>
<sequence>MCQNMIVYEGCRRCKELILGDPKSKIEYCNPYPCSDPTDNPEPEIEEGDELCNNCKLEDAKEYTDTVKRQYPQFMGVDRSHALRKHQARIRELDREAYQELRLRQHYEELRLRRYYEDKAEEKDKDKGKGKAEDKDEDENEGPFDDGGAGSSMGHATASMSRQVVYQDTRTSHPDHGFDVEDEIEEYLNPEYPYRDPETGRNYRLE</sequence>
<comment type="caution">
    <text evidence="2">The sequence shown here is derived from an EMBL/GenBank/DDBJ whole genome shotgun (WGS) entry which is preliminary data.</text>
</comment>
<dbReference type="HOGENOM" id="CLU_1331792_0_0_1"/>